<evidence type="ECO:0000313" key="2">
    <source>
        <dbReference type="Proteomes" id="UP000218209"/>
    </source>
</evidence>
<dbReference type="EMBL" id="KV918922">
    <property type="protein sequence ID" value="OSX74977.1"/>
    <property type="molecule type" value="Genomic_DNA"/>
</dbReference>
<gene>
    <name evidence="1" type="ORF">BU14_0259s0011</name>
</gene>
<dbReference type="Proteomes" id="UP000218209">
    <property type="component" value="Unassembled WGS sequence"/>
</dbReference>
<proteinExistence type="predicted"/>
<reference evidence="1 2" key="1">
    <citation type="submission" date="2017-03" db="EMBL/GenBank/DDBJ databases">
        <title>WGS assembly of Porphyra umbilicalis.</title>
        <authorList>
            <person name="Brawley S.H."/>
            <person name="Blouin N.A."/>
            <person name="Ficko-Blean E."/>
            <person name="Wheeler G.L."/>
            <person name="Lohr M."/>
            <person name="Goodson H.V."/>
            <person name="Jenkins J.W."/>
            <person name="Blaby-Haas C.E."/>
            <person name="Helliwell K.E."/>
            <person name="Chan C."/>
            <person name="Marriage T."/>
            <person name="Bhattacharya D."/>
            <person name="Klein A.S."/>
            <person name="Badis Y."/>
            <person name="Brodie J."/>
            <person name="Cao Y."/>
            <person name="Collen J."/>
            <person name="Dittami S.M."/>
            <person name="Gachon C.M."/>
            <person name="Green B.R."/>
            <person name="Karpowicz S."/>
            <person name="Kim J.W."/>
            <person name="Kudahl U."/>
            <person name="Lin S."/>
            <person name="Michel G."/>
            <person name="Mittag M."/>
            <person name="Olson B.J."/>
            <person name="Pangilinan J."/>
            <person name="Peng Y."/>
            <person name="Qiu H."/>
            <person name="Shu S."/>
            <person name="Singer J.T."/>
            <person name="Smith A.G."/>
            <person name="Sprecher B.N."/>
            <person name="Wagner V."/>
            <person name="Wang W."/>
            <person name="Wang Z.-Y."/>
            <person name="Yan J."/>
            <person name="Yarish C."/>
            <person name="Zoeuner-Riek S."/>
            <person name="Zhuang Y."/>
            <person name="Zou Y."/>
            <person name="Lindquist E.A."/>
            <person name="Grimwood J."/>
            <person name="Barry K."/>
            <person name="Rokhsar D.S."/>
            <person name="Schmutz J."/>
            <person name="Stiller J.W."/>
            <person name="Grossman A.R."/>
            <person name="Prochnik S.E."/>
        </authorList>
    </citation>
    <scope>NUCLEOTIDE SEQUENCE [LARGE SCALE GENOMIC DNA]</scope>
    <source>
        <strain evidence="1">4086291</strain>
    </source>
</reference>
<dbReference type="AlphaFoldDB" id="A0A1X6P2C6"/>
<organism evidence="1 2">
    <name type="scientific">Porphyra umbilicalis</name>
    <name type="common">Purple laver</name>
    <name type="synonym">Red alga</name>
    <dbReference type="NCBI Taxonomy" id="2786"/>
    <lineage>
        <taxon>Eukaryota</taxon>
        <taxon>Rhodophyta</taxon>
        <taxon>Bangiophyceae</taxon>
        <taxon>Bangiales</taxon>
        <taxon>Bangiaceae</taxon>
        <taxon>Porphyra</taxon>
    </lineage>
</organism>
<accession>A0A1X6P2C6</accession>
<keyword evidence="2" id="KW-1185">Reference proteome</keyword>
<name>A0A1X6P2C6_PORUM</name>
<sequence length="62" mass="6264">MTPTLARGRAGSHRAVGGALQAVMGAMMDDTVLPTAQVVGGGEECAVAAPEEQGEIEDNILL</sequence>
<evidence type="ECO:0000313" key="1">
    <source>
        <dbReference type="EMBL" id="OSX74977.1"/>
    </source>
</evidence>
<protein>
    <submittedName>
        <fullName evidence="1">Uncharacterized protein</fullName>
    </submittedName>
</protein>